<evidence type="ECO:0000259" key="6">
    <source>
        <dbReference type="PROSITE" id="PS51656"/>
    </source>
</evidence>
<keyword evidence="1" id="KW-0004">4Fe-4S</keyword>
<dbReference type="InterPro" id="IPR007202">
    <property type="entry name" value="4Fe-4S_dom"/>
</dbReference>
<dbReference type="KEGG" id="buy:D8S85_07415"/>
<reference evidence="7 8" key="1">
    <citation type="submission" date="2018-10" db="EMBL/GenBank/DDBJ databases">
        <title>Butyricimonas faecalis sp. nov., isolated from human faeces and emended description of the genus Butyricimonas.</title>
        <authorList>
            <person name="Le Roy T."/>
            <person name="Van der Smissen P."/>
            <person name="Paquot A."/>
            <person name="Delzenne N."/>
            <person name="Muccioli G."/>
            <person name="Collet J.-F."/>
            <person name="Cani P.D."/>
        </authorList>
    </citation>
    <scope>NUCLEOTIDE SEQUENCE [LARGE SCALE GENOMIC DNA]</scope>
    <source>
        <strain evidence="7 8">H184</strain>
    </source>
</reference>
<dbReference type="PROSITE" id="PS51379">
    <property type="entry name" value="4FE4S_FER_2"/>
    <property type="match status" value="2"/>
</dbReference>
<dbReference type="RefSeq" id="WP_106480154.1">
    <property type="nucleotide sequence ID" value="NZ_CP032819.1"/>
</dbReference>
<evidence type="ECO:0000256" key="4">
    <source>
        <dbReference type="ARBA" id="ARBA00023014"/>
    </source>
</evidence>
<dbReference type="Pfam" id="PF02906">
    <property type="entry name" value="Fe_hyd_lg_C"/>
    <property type="match status" value="1"/>
</dbReference>
<organism evidence="7 8">
    <name type="scientific">Butyricimonas faecalis</name>
    <dbReference type="NCBI Taxonomy" id="2093856"/>
    <lineage>
        <taxon>Bacteria</taxon>
        <taxon>Pseudomonadati</taxon>
        <taxon>Bacteroidota</taxon>
        <taxon>Bacteroidia</taxon>
        <taxon>Bacteroidales</taxon>
        <taxon>Odoribacteraceae</taxon>
        <taxon>Butyricimonas</taxon>
    </lineage>
</organism>
<dbReference type="PANTHER" id="PTHR43560">
    <property type="entry name" value="ION-TRANSLOCATING OXIDOREDUCTASE COMPLEX SUBUNIT B"/>
    <property type="match status" value="1"/>
</dbReference>
<keyword evidence="8" id="KW-1185">Reference proteome</keyword>
<dbReference type="InterPro" id="IPR017896">
    <property type="entry name" value="4Fe4S_Fe-S-bd"/>
</dbReference>
<keyword evidence="4" id="KW-0411">Iron-sulfur</keyword>
<gene>
    <name evidence="7" type="ORF">D8S85_07415</name>
</gene>
<sequence length="448" mass="50505">MEPFYHALKVASTACIGCTHCMSLCPTQAIRIKGGLATINKNACVDCGKCLKSCPQHAIYVEQDDFNQIFNFKHRIILLPTVLFGQFSEEITEQQIFAELHQMGFTEVIEVAQASGILAKAIQRHMEKNSHERPFLSSFCPAIVRLIQVRFPSLIDHIVPLKQAMDLAAIFARKKYLDKNILPDDVGIFYVTPCAAKIAAVKSPVGDDQSNIDGVINLNFIYNKIQLGLTQHRDQPVETVTERTYLSPESIAWDLSEGEASKFEGRCLAIDEIHNVIDILEKIENDELTDIDFLELRACDHSCAGGALVVNNRFLTIERLRKRMQASKHEQQPPDFDDIQEYESYLFRQSKLSGEIPPRSIEQLDENMLVAMEKMEKLNRIMSVLPRIDCGACGAPACHTLARDVVQGKAKLNQCVFMQKLLCNEALMTPEESLELSEKTWGLKRFGE</sequence>
<evidence type="ECO:0000256" key="1">
    <source>
        <dbReference type="ARBA" id="ARBA00022485"/>
    </source>
</evidence>
<dbReference type="Gene3D" id="3.30.70.20">
    <property type="match status" value="1"/>
</dbReference>
<dbReference type="InterPro" id="IPR017900">
    <property type="entry name" value="4Fe4S_Fe_S_CS"/>
</dbReference>
<feature type="domain" description="4Fe-4S ferredoxin-type" evidence="5">
    <location>
        <begin position="35"/>
        <end position="64"/>
    </location>
</feature>
<dbReference type="GO" id="GO:0046872">
    <property type="term" value="F:metal ion binding"/>
    <property type="evidence" value="ECO:0007669"/>
    <property type="project" value="UniProtKB-KW"/>
</dbReference>
<dbReference type="InterPro" id="IPR004108">
    <property type="entry name" value="Fe_hydrogenase_lsu_C"/>
</dbReference>
<evidence type="ECO:0000313" key="7">
    <source>
        <dbReference type="EMBL" id="AZS29407.1"/>
    </source>
</evidence>
<evidence type="ECO:0000256" key="2">
    <source>
        <dbReference type="ARBA" id="ARBA00022723"/>
    </source>
</evidence>
<dbReference type="InterPro" id="IPR009016">
    <property type="entry name" value="Fe_hydrogenase"/>
</dbReference>
<evidence type="ECO:0000313" key="8">
    <source>
        <dbReference type="Proteomes" id="UP000270673"/>
    </source>
</evidence>
<dbReference type="Gene3D" id="1.10.15.40">
    <property type="entry name" value="Electron transport complex subunit B, putative Fe-S cluster"/>
    <property type="match status" value="1"/>
</dbReference>
<dbReference type="AlphaFoldDB" id="A0A3Q9IMK7"/>
<dbReference type="Proteomes" id="UP000270673">
    <property type="component" value="Chromosome"/>
</dbReference>
<dbReference type="Gene3D" id="3.40.950.10">
    <property type="entry name" value="Fe-only Hydrogenase (Larger Subunit), Chain L, domain 3"/>
    <property type="match status" value="1"/>
</dbReference>
<accession>A0A3Q9IMK7</accession>
<dbReference type="SUPFAM" id="SSF53920">
    <property type="entry name" value="Fe-only hydrogenase"/>
    <property type="match status" value="1"/>
</dbReference>
<dbReference type="PANTHER" id="PTHR43560:SF1">
    <property type="entry name" value="ION-TRANSLOCATING OXIDOREDUCTASE COMPLEX SUBUNIT B"/>
    <property type="match status" value="1"/>
</dbReference>
<evidence type="ECO:0000256" key="3">
    <source>
        <dbReference type="ARBA" id="ARBA00023004"/>
    </source>
</evidence>
<protein>
    <submittedName>
        <fullName evidence="7">Ferredoxin</fullName>
    </submittedName>
</protein>
<dbReference type="OrthoDB" id="9798098at2"/>
<dbReference type="InterPro" id="IPR050395">
    <property type="entry name" value="4Fe4S_Ferredoxin_RnfB"/>
</dbReference>
<feature type="domain" description="4Fe-4S ferredoxin-type" evidence="5">
    <location>
        <begin position="6"/>
        <end position="34"/>
    </location>
</feature>
<evidence type="ECO:0000259" key="5">
    <source>
        <dbReference type="PROSITE" id="PS51379"/>
    </source>
</evidence>
<dbReference type="Pfam" id="PF04060">
    <property type="entry name" value="FeS"/>
    <property type="match status" value="1"/>
</dbReference>
<keyword evidence="3" id="KW-0408">Iron</keyword>
<dbReference type="SUPFAM" id="SSF54862">
    <property type="entry name" value="4Fe-4S ferredoxins"/>
    <property type="match status" value="1"/>
</dbReference>
<dbReference type="EMBL" id="CP032819">
    <property type="protein sequence ID" value="AZS29407.1"/>
    <property type="molecule type" value="Genomic_DNA"/>
</dbReference>
<name>A0A3Q9IMK7_9BACT</name>
<dbReference type="PROSITE" id="PS51656">
    <property type="entry name" value="4FE4S"/>
    <property type="match status" value="1"/>
</dbReference>
<dbReference type="Pfam" id="PF13187">
    <property type="entry name" value="Fer4_9"/>
    <property type="match status" value="1"/>
</dbReference>
<feature type="domain" description="4Fe-4S" evidence="6">
    <location>
        <begin position="373"/>
        <end position="432"/>
    </location>
</feature>
<dbReference type="PROSITE" id="PS00198">
    <property type="entry name" value="4FE4S_FER_1"/>
    <property type="match status" value="1"/>
</dbReference>
<keyword evidence="2" id="KW-0479">Metal-binding</keyword>
<dbReference type="GO" id="GO:0051539">
    <property type="term" value="F:4 iron, 4 sulfur cluster binding"/>
    <property type="evidence" value="ECO:0007669"/>
    <property type="project" value="UniProtKB-KW"/>
</dbReference>
<proteinExistence type="predicted"/>